<dbReference type="Pfam" id="PF00083">
    <property type="entry name" value="Sugar_tr"/>
    <property type="match status" value="1"/>
</dbReference>
<organism evidence="8 9">
    <name type="scientific">Penicillium canariense</name>
    <dbReference type="NCBI Taxonomy" id="189055"/>
    <lineage>
        <taxon>Eukaryota</taxon>
        <taxon>Fungi</taxon>
        <taxon>Dikarya</taxon>
        <taxon>Ascomycota</taxon>
        <taxon>Pezizomycotina</taxon>
        <taxon>Eurotiomycetes</taxon>
        <taxon>Eurotiomycetidae</taxon>
        <taxon>Eurotiales</taxon>
        <taxon>Aspergillaceae</taxon>
        <taxon>Penicillium</taxon>
    </lineage>
</organism>
<reference evidence="8" key="2">
    <citation type="journal article" date="2023" name="IMA Fungus">
        <title>Comparative genomic study of the Penicillium genus elucidates a diverse pangenome and 15 lateral gene transfer events.</title>
        <authorList>
            <person name="Petersen C."/>
            <person name="Sorensen T."/>
            <person name="Nielsen M.R."/>
            <person name="Sondergaard T.E."/>
            <person name="Sorensen J.L."/>
            <person name="Fitzpatrick D.A."/>
            <person name="Frisvad J.C."/>
            <person name="Nielsen K.L."/>
        </authorList>
    </citation>
    <scope>NUCLEOTIDE SEQUENCE</scope>
    <source>
        <strain evidence="8">IBT 26290</strain>
    </source>
</reference>
<sequence length="386" mass="42189">MSSAHLGTLYVGRLFLGISNGLYLTYSATYLGEVAPTYLRGSAVGLVTFQTSFGALIGVLVDNYTAKYQSQTSYLIPLGVMFVVPVALSVGLLFLPESPRHYIRMGLDAKAENAIRILRGINDADRLIAEAASIREAWVIENAHSQTVRLVDAFKGDNLKRTALTLCCSVGQTASGVIFFSAFSIYFYAQAGVKNEFVWVMMSLAIALTGNMGAFFVMRFVERRILLSACSIINAAIMFIIAGVYTRLSTGSYLAAQILVAMGTLFTWVYGIGQGPVLWALTVEIPSQRLRSKTVGLATGCNYLFAWVATYSAPYFINPEALNWGPKYCYIWRVSNLLLGIWAFLVIPDVKGKSLEQITSSMIRNSQGKDGEAVAATEHCENGHCE</sequence>
<reference evidence="8" key="1">
    <citation type="submission" date="2022-11" db="EMBL/GenBank/DDBJ databases">
        <authorList>
            <person name="Petersen C."/>
        </authorList>
    </citation>
    <scope>NUCLEOTIDE SEQUENCE</scope>
    <source>
        <strain evidence="8">IBT 26290</strain>
    </source>
</reference>
<accession>A0A9W9HQH7</accession>
<feature type="transmembrane region" description="Helical" evidence="6">
    <location>
        <begin position="163"/>
        <end position="185"/>
    </location>
</feature>
<proteinExistence type="inferred from homology"/>
<dbReference type="SUPFAM" id="SSF103473">
    <property type="entry name" value="MFS general substrate transporter"/>
    <property type="match status" value="1"/>
</dbReference>
<dbReference type="AlphaFoldDB" id="A0A9W9HQH7"/>
<dbReference type="PANTHER" id="PTHR48022">
    <property type="entry name" value="PLASTIDIC GLUCOSE TRANSPORTER 4"/>
    <property type="match status" value="1"/>
</dbReference>
<comment type="similarity">
    <text evidence="2">Belongs to the major facilitator superfamily. Sugar transporter (TC 2.A.1.1) family.</text>
</comment>
<feature type="transmembrane region" description="Helical" evidence="6">
    <location>
        <begin position="225"/>
        <end position="245"/>
    </location>
</feature>
<dbReference type="PANTHER" id="PTHR48022:SF10">
    <property type="entry name" value="MAJOR FACILITATOR SUPERFAMILY (MFS) PROFILE DOMAIN-CONTAINING PROTEIN"/>
    <property type="match status" value="1"/>
</dbReference>
<evidence type="ECO:0000256" key="6">
    <source>
        <dbReference type="SAM" id="Phobius"/>
    </source>
</evidence>
<evidence type="ECO:0000256" key="4">
    <source>
        <dbReference type="ARBA" id="ARBA00022989"/>
    </source>
</evidence>
<feature type="transmembrane region" description="Helical" evidence="6">
    <location>
        <begin position="251"/>
        <end position="273"/>
    </location>
</feature>
<gene>
    <name evidence="8" type="ORF">N7482_009685</name>
</gene>
<evidence type="ECO:0000313" key="8">
    <source>
        <dbReference type="EMBL" id="KAJ5153207.1"/>
    </source>
</evidence>
<dbReference type="GO" id="GO:0005351">
    <property type="term" value="F:carbohydrate:proton symporter activity"/>
    <property type="evidence" value="ECO:0007669"/>
    <property type="project" value="TreeGrafter"/>
</dbReference>
<evidence type="ECO:0000256" key="5">
    <source>
        <dbReference type="ARBA" id="ARBA00023136"/>
    </source>
</evidence>
<keyword evidence="3 6" id="KW-0812">Transmembrane</keyword>
<evidence type="ECO:0000256" key="2">
    <source>
        <dbReference type="ARBA" id="ARBA00010992"/>
    </source>
</evidence>
<dbReference type="OrthoDB" id="6133115at2759"/>
<dbReference type="InterPro" id="IPR036259">
    <property type="entry name" value="MFS_trans_sf"/>
</dbReference>
<evidence type="ECO:0000256" key="3">
    <source>
        <dbReference type="ARBA" id="ARBA00022692"/>
    </source>
</evidence>
<dbReference type="Gene3D" id="1.20.1250.20">
    <property type="entry name" value="MFS general substrate transporter like domains"/>
    <property type="match status" value="1"/>
</dbReference>
<name>A0A9W9HQH7_9EURO</name>
<dbReference type="PROSITE" id="PS50850">
    <property type="entry name" value="MFS"/>
    <property type="match status" value="1"/>
</dbReference>
<protein>
    <recommendedName>
        <fullName evidence="7">Major facilitator superfamily (MFS) profile domain-containing protein</fullName>
    </recommendedName>
</protein>
<feature type="transmembrane region" description="Helical" evidence="6">
    <location>
        <begin position="330"/>
        <end position="347"/>
    </location>
</feature>
<feature type="transmembrane region" description="Helical" evidence="6">
    <location>
        <begin position="197"/>
        <end position="218"/>
    </location>
</feature>
<dbReference type="InterPro" id="IPR050360">
    <property type="entry name" value="MFS_Sugar_Transporters"/>
</dbReference>
<dbReference type="GO" id="GO:0016020">
    <property type="term" value="C:membrane"/>
    <property type="evidence" value="ECO:0007669"/>
    <property type="project" value="UniProtKB-SubCell"/>
</dbReference>
<keyword evidence="5 6" id="KW-0472">Membrane</keyword>
<dbReference type="InterPro" id="IPR005829">
    <property type="entry name" value="Sugar_transporter_CS"/>
</dbReference>
<evidence type="ECO:0000256" key="1">
    <source>
        <dbReference type="ARBA" id="ARBA00004141"/>
    </source>
</evidence>
<comment type="subcellular location">
    <subcellularLocation>
        <location evidence="1">Membrane</location>
        <topology evidence="1">Multi-pass membrane protein</topology>
    </subcellularLocation>
</comment>
<evidence type="ECO:0000313" key="9">
    <source>
        <dbReference type="Proteomes" id="UP001149163"/>
    </source>
</evidence>
<dbReference type="GeneID" id="81430985"/>
<dbReference type="EMBL" id="JAPQKN010000007">
    <property type="protein sequence ID" value="KAJ5153207.1"/>
    <property type="molecule type" value="Genomic_DNA"/>
</dbReference>
<keyword evidence="9" id="KW-1185">Reference proteome</keyword>
<keyword evidence="4 6" id="KW-1133">Transmembrane helix</keyword>
<dbReference type="PROSITE" id="PS00217">
    <property type="entry name" value="SUGAR_TRANSPORT_2"/>
    <property type="match status" value="1"/>
</dbReference>
<feature type="domain" description="Major facilitator superfamily (MFS) profile" evidence="7">
    <location>
        <begin position="1"/>
        <end position="351"/>
    </location>
</feature>
<feature type="transmembrane region" description="Helical" evidence="6">
    <location>
        <begin position="38"/>
        <end position="61"/>
    </location>
</feature>
<feature type="transmembrane region" description="Helical" evidence="6">
    <location>
        <begin position="6"/>
        <end position="26"/>
    </location>
</feature>
<evidence type="ECO:0000259" key="7">
    <source>
        <dbReference type="PROSITE" id="PS50850"/>
    </source>
</evidence>
<dbReference type="RefSeq" id="XP_056539515.1">
    <property type="nucleotide sequence ID" value="XM_056691809.1"/>
</dbReference>
<feature type="transmembrane region" description="Helical" evidence="6">
    <location>
        <begin position="73"/>
        <end position="95"/>
    </location>
</feature>
<comment type="caution">
    <text evidence="8">The sequence shown here is derived from an EMBL/GenBank/DDBJ whole genome shotgun (WGS) entry which is preliminary data.</text>
</comment>
<dbReference type="InterPro" id="IPR020846">
    <property type="entry name" value="MFS_dom"/>
</dbReference>
<dbReference type="Proteomes" id="UP001149163">
    <property type="component" value="Unassembled WGS sequence"/>
</dbReference>
<dbReference type="InterPro" id="IPR005828">
    <property type="entry name" value="MFS_sugar_transport-like"/>
</dbReference>
<feature type="transmembrane region" description="Helical" evidence="6">
    <location>
        <begin position="294"/>
        <end position="318"/>
    </location>
</feature>